<feature type="domain" description="Protein kinase" evidence="1">
    <location>
        <begin position="160"/>
        <end position="510"/>
    </location>
</feature>
<dbReference type="PANTHER" id="PTHR24359">
    <property type="entry name" value="SERINE/THREONINE-PROTEIN KINASE SBK1"/>
    <property type="match status" value="1"/>
</dbReference>
<dbReference type="AlphaFoldDB" id="A0AAN6Y7D2"/>
<evidence type="ECO:0000259" key="1">
    <source>
        <dbReference type="PROSITE" id="PS50011"/>
    </source>
</evidence>
<reference evidence="2" key="1">
    <citation type="journal article" date="2023" name="Mol. Phylogenet. Evol.">
        <title>Genome-scale phylogeny and comparative genomics of the fungal order Sordariales.</title>
        <authorList>
            <person name="Hensen N."/>
            <person name="Bonometti L."/>
            <person name="Westerberg I."/>
            <person name="Brannstrom I.O."/>
            <person name="Guillou S."/>
            <person name="Cros-Aarteil S."/>
            <person name="Calhoun S."/>
            <person name="Haridas S."/>
            <person name="Kuo A."/>
            <person name="Mondo S."/>
            <person name="Pangilinan J."/>
            <person name="Riley R."/>
            <person name="LaButti K."/>
            <person name="Andreopoulos B."/>
            <person name="Lipzen A."/>
            <person name="Chen C."/>
            <person name="Yan M."/>
            <person name="Daum C."/>
            <person name="Ng V."/>
            <person name="Clum A."/>
            <person name="Steindorff A."/>
            <person name="Ohm R.A."/>
            <person name="Martin F."/>
            <person name="Silar P."/>
            <person name="Natvig D.O."/>
            <person name="Lalanne C."/>
            <person name="Gautier V."/>
            <person name="Ament-Velasquez S.L."/>
            <person name="Kruys A."/>
            <person name="Hutchinson M.I."/>
            <person name="Powell A.J."/>
            <person name="Barry K."/>
            <person name="Miller A.N."/>
            <person name="Grigoriev I.V."/>
            <person name="Debuchy R."/>
            <person name="Gladieux P."/>
            <person name="Hiltunen Thoren M."/>
            <person name="Johannesson H."/>
        </authorList>
    </citation>
    <scope>NUCLEOTIDE SEQUENCE</scope>
    <source>
        <strain evidence="2">PSN293</strain>
    </source>
</reference>
<reference evidence="2" key="2">
    <citation type="submission" date="2023-05" db="EMBL/GenBank/DDBJ databases">
        <authorList>
            <consortium name="Lawrence Berkeley National Laboratory"/>
            <person name="Steindorff A."/>
            <person name="Hensen N."/>
            <person name="Bonometti L."/>
            <person name="Westerberg I."/>
            <person name="Brannstrom I.O."/>
            <person name="Guillou S."/>
            <person name="Cros-Aarteil S."/>
            <person name="Calhoun S."/>
            <person name="Haridas S."/>
            <person name="Kuo A."/>
            <person name="Mondo S."/>
            <person name="Pangilinan J."/>
            <person name="Riley R."/>
            <person name="Labutti K."/>
            <person name="Andreopoulos B."/>
            <person name="Lipzen A."/>
            <person name="Chen C."/>
            <person name="Yanf M."/>
            <person name="Daum C."/>
            <person name="Ng V."/>
            <person name="Clum A."/>
            <person name="Ohm R."/>
            <person name="Martin F."/>
            <person name="Silar P."/>
            <person name="Natvig D."/>
            <person name="Lalanne C."/>
            <person name="Gautier V."/>
            <person name="Ament-Velasquez S.L."/>
            <person name="Kruys A."/>
            <person name="Hutchinson M.I."/>
            <person name="Powell A.J."/>
            <person name="Barry K."/>
            <person name="Miller A.N."/>
            <person name="Grigoriev I.V."/>
            <person name="Debuchy R."/>
            <person name="Gladieux P."/>
            <person name="Thoren M.H."/>
            <person name="Johannesson H."/>
        </authorList>
    </citation>
    <scope>NUCLEOTIDE SEQUENCE</scope>
    <source>
        <strain evidence="2">PSN293</strain>
    </source>
</reference>
<sequence length="546" mass="62689">MDHDIRVEFLEFIAKSKAPGCNGLSEDCHYIPRKALDDYWSKDMVTSVISKAGPRVPDGFVARDYRTILSILVYINKLNHISEFVRRQLDDSNLPFHSPEWPYEINDPRNKFNDTIQQFYDNQWSFCPLDLSRDSVIHKRVLHPRHILPFAEKRRAKSTFSGNSMGYEVVVDNVYQAAEEVKGPEIFALKVFNSDQKQAFEDETNALAALAKVPSDHMVRYYGSFIQGDTYNILLEYADGGTLSDFLKETAPPVRQEDIASCWESIFGLVSALEKVHNISNRNANWSLKGLHADIRPDNILWFKKNDVSKDPCFKIADFGLRNVQPAPPRNIKGSNTTYTKIGTASTNIYTPPEAAGDWREQLGHSHQSGPNCGDRRLSPTNDQRNIGYDIWSLGCLFLECLTWLESGYQEVERFRQSRRDELTKKAIKYDDRWPAFHDGAKLLPTVEGIFDNLRSQLEGREKGDGDKLTQKILDMLRNEVLVPQDNGRFRAKDMLKVFRSEDTETDGYAMAQNDWGLDVKTGPEWKKEERMRWGYSVRTASLRGY</sequence>
<keyword evidence="2" id="KW-0418">Kinase</keyword>
<dbReference type="GO" id="GO:0004674">
    <property type="term" value="F:protein serine/threonine kinase activity"/>
    <property type="evidence" value="ECO:0007669"/>
    <property type="project" value="TreeGrafter"/>
</dbReference>
<organism evidence="2 3">
    <name type="scientific">Rhypophila decipiens</name>
    <dbReference type="NCBI Taxonomy" id="261697"/>
    <lineage>
        <taxon>Eukaryota</taxon>
        <taxon>Fungi</taxon>
        <taxon>Dikarya</taxon>
        <taxon>Ascomycota</taxon>
        <taxon>Pezizomycotina</taxon>
        <taxon>Sordariomycetes</taxon>
        <taxon>Sordariomycetidae</taxon>
        <taxon>Sordariales</taxon>
        <taxon>Naviculisporaceae</taxon>
        <taxon>Rhypophila</taxon>
    </lineage>
</organism>
<dbReference type="CDD" id="cd00180">
    <property type="entry name" value="PKc"/>
    <property type="match status" value="1"/>
</dbReference>
<dbReference type="Proteomes" id="UP001301769">
    <property type="component" value="Unassembled WGS sequence"/>
</dbReference>
<dbReference type="EMBL" id="MU858107">
    <property type="protein sequence ID" value="KAK4213566.1"/>
    <property type="molecule type" value="Genomic_DNA"/>
</dbReference>
<name>A0AAN6Y7D2_9PEZI</name>
<accession>A0AAN6Y7D2</accession>
<gene>
    <name evidence="2" type="ORF">QBC37DRAFT_422881</name>
</gene>
<evidence type="ECO:0000313" key="2">
    <source>
        <dbReference type="EMBL" id="KAK4213566.1"/>
    </source>
</evidence>
<dbReference type="InterPro" id="IPR000719">
    <property type="entry name" value="Prot_kinase_dom"/>
</dbReference>
<protein>
    <submittedName>
        <fullName evidence="2">Kinase-like domain-containing protein</fullName>
    </submittedName>
</protein>
<comment type="caution">
    <text evidence="2">The sequence shown here is derived from an EMBL/GenBank/DDBJ whole genome shotgun (WGS) entry which is preliminary data.</text>
</comment>
<dbReference type="SMART" id="SM00220">
    <property type="entry name" value="S_TKc"/>
    <property type="match status" value="1"/>
</dbReference>
<dbReference type="Gene3D" id="1.10.510.10">
    <property type="entry name" value="Transferase(Phosphotransferase) domain 1"/>
    <property type="match status" value="1"/>
</dbReference>
<dbReference type="InterPro" id="IPR011009">
    <property type="entry name" value="Kinase-like_dom_sf"/>
</dbReference>
<proteinExistence type="predicted"/>
<dbReference type="PROSITE" id="PS50011">
    <property type="entry name" value="PROTEIN_KINASE_DOM"/>
    <property type="match status" value="1"/>
</dbReference>
<dbReference type="SUPFAM" id="SSF56112">
    <property type="entry name" value="Protein kinase-like (PK-like)"/>
    <property type="match status" value="1"/>
</dbReference>
<keyword evidence="2" id="KW-0808">Transferase</keyword>
<keyword evidence="3" id="KW-1185">Reference proteome</keyword>
<dbReference type="Pfam" id="PF00069">
    <property type="entry name" value="Pkinase"/>
    <property type="match status" value="1"/>
</dbReference>
<dbReference type="GO" id="GO:0005524">
    <property type="term" value="F:ATP binding"/>
    <property type="evidence" value="ECO:0007669"/>
    <property type="project" value="InterPro"/>
</dbReference>
<dbReference type="PANTHER" id="PTHR24359:SF1">
    <property type="entry name" value="INHIBITOR OF NUCLEAR FACTOR KAPPA-B KINASE EPSILON SUBUNIT HOMOLOG 1-RELATED"/>
    <property type="match status" value="1"/>
</dbReference>
<evidence type="ECO:0000313" key="3">
    <source>
        <dbReference type="Proteomes" id="UP001301769"/>
    </source>
</evidence>